<gene>
    <name evidence="1" type="ORF">M3N64_06490</name>
</gene>
<organism evidence="1 2">
    <name type="scientific">Sporolactobacillus mangiferae</name>
    <dbReference type="NCBI Taxonomy" id="2940498"/>
    <lineage>
        <taxon>Bacteria</taxon>
        <taxon>Bacillati</taxon>
        <taxon>Bacillota</taxon>
        <taxon>Bacilli</taxon>
        <taxon>Bacillales</taxon>
        <taxon>Sporolactobacillaceae</taxon>
        <taxon>Sporolactobacillus</taxon>
    </lineage>
</organism>
<dbReference type="NCBIfam" id="TIGR04424">
    <property type="entry name" value="metallo_McbB"/>
    <property type="match status" value="1"/>
</dbReference>
<sequence>MEYEIQPFFLYKGKKKTVLQNINGAVDLNDRTLINLLTSWDSEQKKVISYDELRMVFTESIQELLDFLDDNGIIKEKIKKEYSIKRIIILADDAEIRLNIKQMLLELNAKEIRLYIVEKKEIIDLVLSSNDLLIVSLTKFKPRFADYIKERVIKSNSVLLMGYCYANNYYIDNLYKHDWYLPCHTCNFENLKNQLRINNGSSINYQQLLDIIYKSDEDTTISYPISHLNKNLISIELYKKVASFIGDGQFTFLSPDEYNDIEMIQLKDSNIIKDSSFHWELCDCYEK</sequence>
<reference evidence="1 2" key="1">
    <citation type="submission" date="2022-05" db="EMBL/GenBank/DDBJ databases">
        <title>Sporolactobacillus sp nov CPB3-1, isolated from tree bark (Mangifera indica L.).</title>
        <authorList>
            <person name="Phuengjayaem S."/>
            <person name="Tanasupawat S."/>
        </authorList>
    </citation>
    <scope>NUCLEOTIDE SEQUENCE [LARGE SCALE GENOMIC DNA]</scope>
    <source>
        <strain evidence="1 2">CPB3-1</strain>
    </source>
</reference>
<comment type="caution">
    <text evidence="1">The sequence shown here is derived from an EMBL/GenBank/DDBJ whole genome shotgun (WGS) entry which is preliminary data.</text>
</comment>
<proteinExistence type="predicted"/>
<dbReference type="RefSeq" id="WP_249099901.1">
    <property type="nucleotide sequence ID" value="NZ_JAMAST010000005.1"/>
</dbReference>
<accession>A0ABT0M9P0</accession>
<dbReference type="InterPro" id="IPR030956">
    <property type="entry name" value="McbB"/>
</dbReference>
<evidence type="ECO:0000313" key="2">
    <source>
        <dbReference type="Proteomes" id="UP001203004"/>
    </source>
</evidence>
<dbReference type="Proteomes" id="UP001203004">
    <property type="component" value="Unassembled WGS sequence"/>
</dbReference>
<evidence type="ECO:0000313" key="1">
    <source>
        <dbReference type="EMBL" id="MCL1631596.1"/>
    </source>
</evidence>
<keyword evidence="2" id="KW-1185">Reference proteome</keyword>
<name>A0ABT0M9P0_9BACL</name>
<dbReference type="EMBL" id="JAMAST010000005">
    <property type="protein sequence ID" value="MCL1631596.1"/>
    <property type="molecule type" value="Genomic_DNA"/>
</dbReference>
<protein>
    <submittedName>
        <fullName evidence="1">McbB family protein</fullName>
    </submittedName>
</protein>